<evidence type="ECO:0000313" key="4">
    <source>
        <dbReference type="Proteomes" id="UP001589619"/>
    </source>
</evidence>
<proteinExistence type="predicted"/>
<sequence>MSAGNVLRLIVRRVSPAAAAAAGVFLITVFALFVPPFIGMADNGDFFRILYGNGLYFNAPDYDSQYFGYFVKTFGVLQYYNENGDALFSSQTLFIRMAMLLNGLFHSSAVFDIRFQTAIFTVLYTIAVFLLVEAVTWRLSRKIGYVIAALALFMFADTGYTAYFSSFYSESVVMITAMLVIASGLLLYRNRYNDYVMLAVFAVSALILTTSKQQNAPVGLIIGFAGAILIWLRPGRTYRTIAAGIMVGLFAAGIGTYTLIPKEFVNINQYHAMTRGVLMDSTDPEATLKTFGIDKQYAVLNRSNHYLAYTTVDVNSEVLEKEFYSKYGFVSILTYYMGHLDQAGKMLNLAARSGFTIRPPAMGNYELSVGKPFGTQTSFFSGYSVLKDALAPKTFGFIIIWTLLVVGMYMPSFVEAARSGHVRHMVRTPLMTMMILVGLSGILVSIIGAGDADLSKHEFLFTASFDLVTFLTLADLLGRRMFRNPEPDPEPEAGPRPVLEQKGAVALS</sequence>
<name>A0ABV5VW43_9BACL</name>
<feature type="region of interest" description="Disordered" evidence="1">
    <location>
        <begin position="484"/>
        <end position="508"/>
    </location>
</feature>
<dbReference type="EMBL" id="JBHMAG010000010">
    <property type="protein sequence ID" value="MFB9752535.1"/>
    <property type="molecule type" value="Genomic_DNA"/>
</dbReference>
<feature type="transmembrane region" description="Helical" evidence="2">
    <location>
        <begin position="144"/>
        <end position="165"/>
    </location>
</feature>
<gene>
    <name evidence="3" type="ORF">ACFFNY_13295</name>
</gene>
<feature type="transmembrane region" description="Helical" evidence="2">
    <location>
        <begin position="195"/>
        <end position="211"/>
    </location>
</feature>
<evidence type="ECO:0000313" key="3">
    <source>
        <dbReference type="EMBL" id="MFB9752535.1"/>
    </source>
</evidence>
<feature type="transmembrane region" description="Helical" evidence="2">
    <location>
        <begin position="171"/>
        <end position="188"/>
    </location>
</feature>
<protein>
    <recommendedName>
        <fullName evidence="5">Transmembrane protein</fullName>
    </recommendedName>
</protein>
<feature type="transmembrane region" description="Helical" evidence="2">
    <location>
        <begin position="459"/>
        <end position="477"/>
    </location>
</feature>
<keyword evidence="2" id="KW-0472">Membrane</keyword>
<comment type="caution">
    <text evidence="3">The sequence shown here is derived from an EMBL/GenBank/DDBJ whole genome shotgun (WGS) entry which is preliminary data.</text>
</comment>
<evidence type="ECO:0008006" key="5">
    <source>
        <dbReference type="Google" id="ProtNLM"/>
    </source>
</evidence>
<feature type="transmembrane region" description="Helical" evidence="2">
    <location>
        <begin position="394"/>
        <end position="414"/>
    </location>
</feature>
<dbReference type="RefSeq" id="WP_344903987.1">
    <property type="nucleotide sequence ID" value="NZ_BAAAYO010000001.1"/>
</dbReference>
<feature type="transmembrane region" description="Helical" evidence="2">
    <location>
        <begin position="113"/>
        <end position="132"/>
    </location>
</feature>
<feature type="transmembrane region" description="Helical" evidence="2">
    <location>
        <begin position="241"/>
        <end position="260"/>
    </location>
</feature>
<feature type="transmembrane region" description="Helical" evidence="2">
    <location>
        <begin position="426"/>
        <end position="447"/>
    </location>
</feature>
<reference evidence="3 4" key="1">
    <citation type="submission" date="2024-09" db="EMBL/GenBank/DDBJ databases">
        <authorList>
            <person name="Sun Q."/>
            <person name="Mori K."/>
        </authorList>
    </citation>
    <scope>NUCLEOTIDE SEQUENCE [LARGE SCALE GENOMIC DNA]</scope>
    <source>
        <strain evidence="3 4">JCM 12520</strain>
    </source>
</reference>
<accession>A0ABV5VW43</accession>
<evidence type="ECO:0000256" key="1">
    <source>
        <dbReference type="SAM" id="MobiDB-lite"/>
    </source>
</evidence>
<keyword evidence="2" id="KW-0812">Transmembrane</keyword>
<dbReference type="Proteomes" id="UP001589619">
    <property type="component" value="Unassembled WGS sequence"/>
</dbReference>
<evidence type="ECO:0000256" key="2">
    <source>
        <dbReference type="SAM" id="Phobius"/>
    </source>
</evidence>
<keyword evidence="4" id="KW-1185">Reference proteome</keyword>
<feature type="transmembrane region" description="Helical" evidence="2">
    <location>
        <begin position="17"/>
        <end position="38"/>
    </location>
</feature>
<keyword evidence="2" id="KW-1133">Transmembrane helix</keyword>
<organism evidence="3 4">
    <name type="scientific">Paenibacillus hodogayensis</name>
    <dbReference type="NCBI Taxonomy" id="279208"/>
    <lineage>
        <taxon>Bacteria</taxon>
        <taxon>Bacillati</taxon>
        <taxon>Bacillota</taxon>
        <taxon>Bacilli</taxon>
        <taxon>Bacillales</taxon>
        <taxon>Paenibacillaceae</taxon>
        <taxon>Paenibacillus</taxon>
    </lineage>
</organism>
<feature type="transmembrane region" description="Helical" evidence="2">
    <location>
        <begin position="217"/>
        <end position="234"/>
    </location>
</feature>